<comment type="cofactor">
    <cofactor evidence="2">
        <name>Fe(2+)</name>
        <dbReference type="ChEBI" id="CHEBI:29033"/>
    </cofactor>
    <text evidence="2">Binds 1 Fe(2+) ion.</text>
</comment>
<dbReference type="GO" id="GO:0042586">
    <property type="term" value="F:peptide deformylase activity"/>
    <property type="evidence" value="ECO:0007669"/>
    <property type="project" value="UniProtKB-UniRule"/>
</dbReference>
<evidence type="ECO:0000256" key="1">
    <source>
        <dbReference type="ARBA" id="ARBA00010759"/>
    </source>
</evidence>
<dbReference type="NCBIfam" id="TIGR00079">
    <property type="entry name" value="pept_deformyl"/>
    <property type="match status" value="1"/>
</dbReference>
<dbReference type="HAMAP" id="MF_00163">
    <property type="entry name" value="Pep_deformylase"/>
    <property type="match status" value="1"/>
</dbReference>
<dbReference type="EC" id="3.5.1.88" evidence="2"/>
<dbReference type="PANTHER" id="PTHR10458">
    <property type="entry name" value="PEPTIDE DEFORMYLASE"/>
    <property type="match status" value="1"/>
</dbReference>
<dbReference type="CDD" id="cd00487">
    <property type="entry name" value="Pep_deformylase"/>
    <property type="match status" value="1"/>
</dbReference>
<dbReference type="AlphaFoldDB" id="A0AAW3ZUM5"/>
<feature type="region of interest" description="Disordered" evidence="3">
    <location>
        <begin position="162"/>
        <end position="186"/>
    </location>
</feature>
<dbReference type="GO" id="GO:0046872">
    <property type="term" value="F:metal ion binding"/>
    <property type="evidence" value="ECO:0007669"/>
    <property type="project" value="UniProtKB-KW"/>
</dbReference>
<dbReference type="PIRSF" id="PIRSF004749">
    <property type="entry name" value="Pep_def"/>
    <property type="match status" value="1"/>
</dbReference>
<reference evidence="5 6" key="1">
    <citation type="submission" date="2015-08" db="EMBL/GenBank/DDBJ databases">
        <title>Comparative genomics of the Campylobacter concisus group.</title>
        <authorList>
            <person name="Yee E."/>
            <person name="Chapman M.H."/>
            <person name="Huynh S."/>
            <person name="Bono J.L."/>
            <person name="On S.L."/>
            <person name="St Leger J."/>
            <person name="Foster G."/>
            <person name="Parker C.T."/>
            <person name="Miller W.G."/>
        </authorList>
    </citation>
    <scope>NUCLEOTIDE SEQUENCE [LARGE SCALE GENOMIC DNA]</scope>
    <source>
        <strain evidence="5 6">RM9337</strain>
    </source>
</reference>
<evidence type="ECO:0000313" key="7">
    <source>
        <dbReference type="Proteomes" id="UP001318760"/>
    </source>
</evidence>
<keyword evidence="2" id="KW-0648">Protein biosynthesis</keyword>
<evidence type="ECO:0000313" key="4">
    <source>
        <dbReference type="EMBL" id="MBE2987034.1"/>
    </source>
</evidence>
<comment type="function">
    <text evidence="2">Removes the formyl group from the N-terminal Met of newly synthesized proteins. Requires at least a dipeptide for an efficient rate of reaction. N-terminal L-methionine is a prerequisite for activity but the enzyme has broad specificity at other positions.</text>
</comment>
<dbReference type="EMBL" id="LIWG01000001">
    <property type="protein sequence ID" value="MBE3607423.1"/>
    <property type="molecule type" value="Genomic_DNA"/>
</dbReference>
<sequence length="186" mass="21424">MILEILSYPNKKLYEVSSEVVEFDEKLHELLDDMYETMIAKEGIGLAAIQVGVAKRVLIINLVNEEGIQDKTDLLEVINPKFELKQGECVYQEGCLSVPGFYEDVKRAEFVKVSYQDRFGNAQSIEADGLLAIALQHENDHLEGHLFIEKIGFNKRKRFDKEYKEAQKTSSTKNKSERKIRHQDDK</sequence>
<feature type="active site" evidence="2">
    <location>
        <position position="138"/>
    </location>
</feature>
<evidence type="ECO:0000256" key="2">
    <source>
        <dbReference type="HAMAP-Rule" id="MF_00163"/>
    </source>
</evidence>
<dbReference type="SUPFAM" id="SSF56420">
    <property type="entry name" value="Peptide deformylase"/>
    <property type="match status" value="1"/>
</dbReference>
<keyword evidence="2" id="KW-0408">Iron</keyword>
<feature type="binding site" evidence="2">
    <location>
        <position position="141"/>
    </location>
    <ligand>
        <name>Fe cation</name>
        <dbReference type="ChEBI" id="CHEBI:24875"/>
    </ligand>
</feature>
<proteinExistence type="inferred from homology"/>
<dbReference type="PANTHER" id="PTHR10458:SF22">
    <property type="entry name" value="PEPTIDE DEFORMYLASE"/>
    <property type="match status" value="1"/>
</dbReference>
<comment type="caution">
    <text evidence="5">The sequence shown here is derived from an EMBL/GenBank/DDBJ whole genome shotgun (WGS) entry which is preliminary data.</text>
</comment>
<dbReference type="InterPro" id="IPR036821">
    <property type="entry name" value="Peptide_deformylase_sf"/>
</dbReference>
<dbReference type="InterPro" id="IPR023635">
    <property type="entry name" value="Peptide_deformylase"/>
</dbReference>
<dbReference type="RefSeq" id="WP_170000499.1">
    <property type="nucleotide sequence ID" value="NZ_CP012545.1"/>
</dbReference>
<protein>
    <recommendedName>
        <fullName evidence="2">Peptide deformylase</fullName>
        <shortName evidence="2">PDF</shortName>
        <ecNumber evidence="2">3.5.1.88</ecNumber>
    </recommendedName>
    <alternativeName>
        <fullName evidence="2">Polypeptide deformylase</fullName>
    </alternativeName>
</protein>
<keyword evidence="6" id="KW-1185">Reference proteome</keyword>
<dbReference type="Gene3D" id="3.90.45.10">
    <property type="entry name" value="Peptide deformylase"/>
    <property type="match status" value="1"/>
</dbReference>
<dbReference type="PRINTS" id="PR01576">
    <property type="entry name" value="PDEFORMYLASE"/>
</dbReference>
<dbReference type="NCBIfam" id="NF001159">
    <property type="entry name" value="PRK00150.1-3"/>
    <property type="match status" value="1"/>
</dbReference>
<evidence type="ECO:0000256" key="3">
    <source>
        <dbReference type="SAM" id="MobiDB-lite"/>
    </source>
</evidence>
<evidence type="ECO:0000313" key="6">
    <source>
        <dbReference type="Proteomes" id="UP000650616"/>
    </source>
</evidence>
<keyword evidence="2 5" id="KW-0378">Hydrolase</keyword>
<feature type="compositionally biased region" description="Basic and acidic residues" evidence="3">
    <location>
        <begin position="174"/>
        <end position="186"/>
    </location>
</feature>
<dbReference type="Pfam" id="PF01327">
    <property type="entry name" value="Pep_deformylase"/>
    <property type="match status" value="1"/>
</dbReference>
<gene>
    <name evidence="2" type="primary">def</name>
    <name evidence="4" type="ORF">CCAL12919_07865</name>
    <name evidence="5" type="ORF">CCAL9337_01590</name>
</gene>
<name>A0AAW3ZUM5_9BACT</name>
<comment type="similarity">
    <text evidence="1 2">Belongs to the polypeptide deformylase family.</text>
</comment>
<dbReference type="EMBL" id="JADBHS010000016">
    <property type="protein sequence ID" value="MBE2987034.1"/>
    <property type="molecule type" value="Genomic_DNA"/>
</dbReference>
<organism evidence="5 6">
    <name type="scientific">Campylobacter californiensis</name>
    <dbReference type="NCBI Taxonomy" id="1032243"/>
    <lineage>
        <taxon>Bacteria</taxon>
        <taxon>Pseudomonadati</taxon>
        <taxon>Campylobacterota</taxon>
        <taxon>Epsilonproteobacteria</taxon>
        <taxon>Campylobacterales</taxon>
        <taxon>Campylobacteraceae</taxon>
        <taxon>Campylobacter</taxon>
    </lineage>
</organism>
<comment type="catalytic activity">
    <reaction evidence="2">
        <text>N-terminal N-formyl-L-methionyl-[peptide] + H2O = N-terminal L-methionyl-[peptide] + formate</text>
        <dbReference type="Rhea" id="RHEA:24420"/>
        <dbReference type="Rhea" id="RHEA-COMP:10639"/>
        <dbReference type="Rhea" id="RHEA-COMP:10640"/>
        <dbReference type="ChEBI" id="CHEBI:15377"/>
        <dbReference type="ChEBI" id="CHEBI:15740"/>
        <dbReference type="ChEBI" id="CHEBI:49298"/>
        <dbReference type="ChEBI" id="CHEBI:64731"/>
        <dbReference type="EC" id="3.5.1.88"/>
    </reaction>
</comment>
<feature type="binding site" evidence="2">
    <location>
        <position position="95"/>
    </location>
    <ligand>
        <name>Fe cation</name>
        <dbReference type="ChEBI" id="CHEBI:24875"/>
    </ligand>
</feature>
<dbReference type="GO" id="GO:0006412">
    <property type="term" value="P:translation"/>
    <property type="evidence" value="ECO:0007669"/>
    <property type="project" value="UniProtKB-UniRule"/>
</dbReference>
<evidence type="ECO:0000313" key="5">
    <source>
        <dbReference type="EMBL" id="MBE3607423.1"/>
    </source>
</evidence>
<feature type="binding site" evidence="2">
    <location>
        <position position="137"/>
    </location>
    <ligand>
        <name>Fe cation</name>
        <dbReference type="ChEBI" id="CHEBI:24875"/>
    </ligand>
</feature>
<dbReference type="Proteomes" id="UP000650616">
    <property type="component" value="Unassembled WGS sequence"/>
</dbReference>
<keyword evidence="2" id="KW-0479">Metal-binding</keyword>
<dbReference type="Proteomes" id="UP001318760">
    <property type="component" value="Unassembled WGS sequence"/>
</dbReference>
<accession>A0AAW3ZUM5</accession>
<reference evidence="4 7" key="2">
    <citation type="submission" date="2020-10" db="EMBL/GenBank/DDBJ databases">
        <title>Campylobacter californiensis sp. nov. isolated from cattle and feral swine in California.</title>
        <authorList>
            <person name="Miller W.G."/>
        </authorList>
    </citation>
    <scope>NUCLEOTIDE SEQUENCE [LARGE SCALE GENOMIC DNA]</scope>
    <source>
        <strain evidence="4 7">RM12919</strain>
    </source>
</reference>